<dbReference type="EMBL" id="MK071982">
    <property type="protein sequence ID" value="AYV75988.1"/>
    <property type="molecule type" value="Genomic_DNA"/>
</dbReference>
<protein>
    <submittedName>
        <fullName evidence="2">Uncharacterized protein</fullName>
    </submittedName>
</protein>
<organism evidence="2">
    <name type="scientific">Terrestrivirus sp</name>
    <dbReference type="NCBI Taxonomy" id="2487775"/>
    <lineage>
        <taxon>Viruses</taxon>
        <taxon>Varidnaviria</taxon>
        <taxon>Bamfordvirae</taxon>
        <taxon>Nucleocytoviricota</taxon>
        <taxon>Megaviricetes</taxon>
        <taxon>Imitervirales</taxon>
        <taxon>Mimiviridae</taxon>
        <taxon>Klosneuvirinae</taxon>
    </lineage>
</organism>
<keyword evidence="1" id="KW-1133">Transmembrane helix</keyword>
<accession>A0A3G4ZMC1</accession>
<evidence type="ECO:0000256" key="1">
    <source>
        <dbReference type="SAM" id="Phobius"/>
    </source>
</evidence>
<keyword evidence="1" id="KW-0812">Transmembrane</keyword>
<proteinExistence type="predicted"/>
<gene>
    <name evidence="2" type="ORF">Terrestrivirus4_36</name>
</gene>
<name>A0A3G4ZMC1_9VIRU</name>
<sequence>MVASALFYFGFSIVLDTQTFFKTISLNNALTTRERQCTIASSEKINGNKYSTTFISVFRPHTQITEFEYDQGDVVPCWGSNDVVVIENVSQLSTSFFVWYFFKGVCFFVTVVYCAVFFI</sequence>
<reference evidence="2" key="1">
    <citation type="submission" date="2018-10" db="EMBL/GenBank/DDBJ databases">
        <title>Hidden diversity of soil giant viruses.</title>
        <authorList>
            <person name="Schulz F."/>
            <person name="Alteio L."/>
            <person name="Goudeau D."/>
            <person name="Ryan E.M."/>
            <person name="Malmstrom R.R."/>
            <person name="Blanchard J."/>
            <person name="Woyke T."/>
        </authorList>
    </citation>
    <scope>NUCLEOTIDE SEQUENCE</scope>
    <source>
        <strain evidence="2">TEV1</strain>
    </source>
</reference>
<keyword evidence="1" id="KW-0472">Membrane</keyword>
<feature type="transmembrane region" description="Helical" evidence="1">
    <location>
        <begin position="97"/>
        <end position="118"/>
    </location>
</feature>
<evidence type="ECO:0000313" key="2">
    <source>
        <dbReference type="EMBL" id="AYV75988.1"/>
    </source>
</evidence>